<evidence type="ECO:0000256" key="2">
    <source>
        <dbReference type="SAM" id="Phobius"/>
    </source>
</evidence>
<keyword evidence="2" id="KW-1133">Transmembrane helix</keyword>
<sequence>MKKNMSIYRPVWVNILVILGMAIFAFVRFTFRCLAWIAVKVSNLLDMVGSKRKADPRQLGINAAANANVPVHREFVATTILETAPRGEEFIPADRIVSIRLDPPVAVLNLRVYYKQKLIKREMIVTEQRLRTLMQGRHHSLGEVAFDPIKGLEMIKDETVQMAQDLINSTGNIRVSKAKVIPAERSEKPVQPKQEKIVAKRQQSDPKPVVPKAVAVPKAQPAPEQPAQPRNAYVPKPTKGVTFEGKLVQAGSRTFTPEGRAPYETFEALLKLDNGVDVPLRGAELERELQRFNVRIGERVAITPMGKVPVTLPSGDEGSKNVYRVARLDGTKQ</sequence>
<evidence type="ECO:0000313" key="4">
    <source>
        <dbReference type="Proteomes" id="UP001596270"/>
    </source>
</evidence>
<gene>
    <name evidence="3" type="ORF">ACFQND_08150</name>
</gene>
<evidence type="ECO:0000313" key="3">
    <source>
        <dbReference type="EMBL" id="MFC6281197.1"/>
    </source>
</evidence>
<feature type="compositionally biased region" description="Basic and acidic residues" evidence="1">
    <location>
        <begin position="184"/>
        <end position="204"/>
    </location>
</feature>
<accession>A0ABW1TWP4</accession>
<keyword evidence="2" id="KW-0472">Membrane</keyword>
<protein>
    <submittedName>
        <fullName evidence="3">Uncharacterized protein</fullName>
    </submittedName>
</protein>
<dbReference type="RefSeq" id="WP_377412983.1">
    <property type="nucleotide sequence ID" value="NZ_JBHSRS010000017.1"/>
</dbReference>
<organism evidence="3 4">
    <name type="scientific">Polaromonas aquatica</name>
    <dbReference type="NCBI Taxonomy" id="332657"/>
    <lineage>
        <taxon>Bacteria</taxon>
        <taxon>Pseudomonadati</taxon>
        <taxon>Pseudomonadota</taxon>
        <taxon>Betaproteobacteria</taxon>
        <taxon>Burkholderiales</taxon>
        <taxon>Comamonadaceae</taxon>
        <taxon>Polaromonas</taxon>
    </lineage>
</organism>
<proteinExistence type="predicted"/>
<evidence type="ECO:0000256" key="1">
    <source>
        <dbReference type="SAM" id="MobiDB-lite"/>
    </source>
</evidence>
<dbReference type="EMBL" id="JBHSRS010000017">
    <property type="protein sequence ID" value="MFC6281197.1"/>
    <property type="molecule type" value="Genomic_DNA"/>
</dbReference>
<feature type="transmembrane region" description="Helical" evidence="2">
    <location>
        <begin position="12"/>
        <end position="31"/>
    </location>
</feature>
<reference evidence="4" key="1">
    <citation type="journal article" date="2019" name="Int. J. Syst. Evol. Microbiol.">
        <title>The Global Catalogue of Microorganisms (GCM) 10K type strain sequencing project: providing services to taxonomists for standard genome sequencing and annotation.</title>
        <authorList>
            <consortium name="The Broad Institute Genomics Platform"/>
            <consortium name="The Broad Institute Genome Sequencing Center for Infectious Disease"/>
            <person name="Wu L."/>
            <person name="Ma J."/>
        </authorList>
    </citation>
    <scope>NUCLEOTIDE SEQUENCE [LARGE SCALE GENOMIC DNA]</scope>
    <source>
        <strain evidence="4">CCUG 39402</strain>
    </source>
</reference>
<comment type="caution">
    <text evidence="3">The sequence shown here is derived from an EMBL/GenBank/DDBJ whole genome shotgun (WGS) entry which is preliminary data.</text>
</comment>
<feature type="region of interest" description="Disordered" evidence="1">
    <location>
        <begin position="184"/>
        <end position="209"/>
    </location>
</feature>
<keyword evidence="4" id="KW-1185">Reference proteome</keyword>
<dbReference type="Proteomes" id="UP001596270">
    <property type="component" value="Unassembled WGS sequence"/>
</dbReference>
<name>A0ABW1TWP4_9BURK</name>
<keyword evidence="2" id="KW-0812">Transmembrane</keyword>